<feature type="domain" description="Aminotransferase class I/classII large" evidence="6">
    <location>
        <begin position="1"/>
        <end position="136"/>
    </location>
</feature>
<name>A0ABR4XQA2_9LACO</name>
<dbReference type="PANTHER" id="PTHR43525:SF1">
    <property type="entry name" value="PROTEIN MALY"/>
    <property type="match status" value="1"/>
</dbReference>
<feature type="non-terminal residue" evidence="7">
    <location>
        <position position="1"/>
    </location>
</feature>
<dbReference type="Gene3D" id="3.40.640.10">
    <property type="entry name" value="Type I PLP-dependent aspartate aminotransferase-like (Major domain)"/>
    <property type="match status" value="1"/>
</dbReference>
<evidence type="ECO:0000259" key="6">
    <source>
        <dbReference type="Pfam" id="PF00155"/>
    </source>
</evidence>
<dbReference type="InterPro" id="IPR015422">
    <property type="entry name" value="PyrdxlP-dep_Trfase_small"/>
</dbReference>
<dbReference type="Gene3D" id="3.90.1150.10">
    <property type="entry name" value="Aspartate Aminotransferase, domain 1"/>
    <property type="match status" value="1"/>
</dbReference>
<keyword evidence="4" id="KW-0456">Lyase</keyword>
<protein>
    <recommendedName>
        <fullName evidence="2">cysteine-S-conjugate beta-lyase</fullName>
        <ecNumber evidence="2">4.4.1.13</ecNumber>
    </recommendedName>
</protein>
<comment type="similarity">
    <text evidence="5">Belongs to the class-II pyridoxal-phosphate-dependent aminotransferase family. MalY/PatB cystathionine beta-lyase subfamily.</text>
</comment>
<dbReference type="EMBL" id="AXCV01000487">
    <property type="protein sequence ID" value="KGO24180.1"/>
    <property type="molecule type" value="Genomic_DNA"/>
</dbReference>
<dbReference type="PANTHER" id="PTHR43525">
    <property type="entry name" value="PROTEIN MALY"/>
    <property type="match status" value="1"/>
</dbReference>
<reference evidence="7 8" key="1">
    <citation type="journal article" date="2014" name="Antonie Van Leeuwenhoek">
        <title>Oenococcus alcoholitolerans sp. nov., a lactic acid bacteria isolated from cachaca and ethanol fermentation processes.</title>
        <authorList>
            <person name="Badotti F."/>
            <person name="Moreira A.P."/>
            <person name="Tonon L.A."/>
            <person name="de Lucena B.T."/>
            <person name="Gomes Fde C."/>
            <person name="Kruger R."/>
            <person name="Thompson C.C."/>
            <person name="de Morais M.A.Jr."/>
            <person name="Rosa C.A."/>
            <person name="Thompson F.L."/>
        </authorList>
    </citation>
    <scope>NUCLEOTIDE SEQUENCE [LARGE SCALE GENOMIC DNA]</scope>
    <source>
        <strain evidence="7 8">UFRJ-M7.2.18</strain>
    </source>
</reference>
<dbReference type="Proteomes" id="UP000030023">
    <property type="component" value="Unassembled WGS sequence"/>
</dbReference>
<evidence type="ECO:0000256" key="1">
    <source>
        <dbReference type="ARBA" id="ARBA00001933"/>
    </source>
</evidence>
<dbReference type="Pfam" id="PF00155">
    <property type="entry name" value="Aminotran_1_2"/>
    <property type="match status" value="1"/>
</dbReference>
<evidence type="ECO:0000256" key="2">
    <source>
        <dbReference type="ARBA" id="ARBA00012224"/>
    </source>
</evidence>
<proteinExistence type="inferred from homology"/>
<keyword evidence="8" id="KW-1185">Reference proteome</keyword>
<dbReference type="InterPro" id="IPR004839">
    <property type="entry name" value="Aminotransferase_I/II_large"/>
</dbReference>
<dbReference type="InterPro" id="IPR051798">
    <property type="entry name" value="Class-II_PLP-Dep_Aminotrans"/>
</dbReference>
<evidence type="ECO:0000256" key="4">
    <source>
        <dbReference type="ARBA" id="ARBA00023239"/>
    </source>
</evidence>
<sequence length="138" mass="15457">YLLSDEIHGDLVFKEPEYTSAAFLPKELSKRLVVCVSPSKSFNLAALHAATVIVPYPLLRASVSRGLNNDELAEPNLLAVTASIAAYTKGDQWMAALKNYIWNNRNFVSEYLAENIPDLKLISKNATYLLWIDSRKNI</sequence>
<evidence type="ECO:0000256" key="3">
    <source>
        <dbReference type="ARBA" id="ARBA00022898"/>
    </source>
</evidence>
<comment type="cofactor">
    <cofactor evidence="1">
        <name>pyridoxal 5'-phosphate</name>
        <dbReference type="ChEBI" id="CHEBI:597326"/>
    </cofactor>
</comment>
<accession>A0ABR4XQA2</accession>
<gene>
    <name evidence="7" type="ORF">Q757_08580</name>
</gene>
<dbReference type="SUPFAM" id="SSF53383">
    <property type="entry name" value="PLP-dependent transferases"/>
    <property type="match status" value="1"/>
</dbReference>
<keyword evidence="3" id="KW-0663">Pyridoxal phosphate</keyword>
<dbReference type="InterPro" id="IPR015421">
    <property type="entry name" value="PyrdxlP-dep_Trfase_major"/>
</dbReference>
<comment type="caution">
    <text evidence="7">The sequence shown here is derived from an EMBL/GenBank/DDBJ whole genome shotgun (WGS) entry which is preliminary data.</text>
</comment>
<dbReference type="InterPro" id="IPR015424">
    <property type="entry name" value="PyrdxlP-dep_Trfase"/>
</dbReference>
<evidence type="ECO:0000313" key="7">
    <source>
        <dbReference type="EMBL" id="KGO24180.1"/>
    </source>
</evidence>
<dbReference type="EC" id="4.4.1.13" evidence="2"/>
<organism evidence="7 8">
    <name type="scientific">Oenococcus alcoholitolerans</name>
    <dbReference type="NCBI Taxonomy" id="931074"/>
    <lineage>
        <taxon>Bacteria</taxon>
        <taxon>Bacillati</taxon>
        <taxon>Bacillota</taxon>
        <taxon>Bacilli</taxon>
        <taxon>Lactobacillales</taxon>
        <taxon>Lactobacillaceae</taxon>
        <taxon>Oenococcus</taxon>
    </lineage>
</organism>
<evidence type="ECO:0000313" key="8">
    <source>
        <dbReference type="Proteomes" id="UP000030023"/>
    </source>
</evidence>
<evidence type="ECO:0000256" key="5">
    <source>
        <dbReference type="ARBA" id="ARBA00037974"/>
    </source>
</evidence>